<proteinExistence type="predicted"/>
<dbReference type="EMBL" id="BMAV01006614">
    <property type="protein sequence ID" value="GFY48699.1"/>
    <property type="molecule type" value="Genomic_DNA"/>
</dbReference>
<organism evidence="2 3">
    <name type="scientific">Trichonephila inaurata madagascariensis</name>
    <dbReference type="NCBI Taxonomy" id="2747483"/>
    <lineage>
        <taxon>Eukaryota</taxon>
        <taxon>Metazoa</taxon>
        <taxon>Ecdysozoa</taxon>
        <taxon>Arthropoda</taxon>
        <taxon>Chelicerata</taxon>
        <taxon>Arachnida</taxon>
        <taxon>Araneae</taxon>
        <taxon>Araneomorphae</taxon>
        <taxon>Entelegynae</taxon>
        <taxon>Araneoidea</taxon>
        <taxon>Nephilidae</taxon>
        <taxon>Trichonephila</taxon>
        <taxon>Trichonephila inaurata</taxon>
    </lineage>
</organism>
<dbReference type="OrthoDB" id="6422313at2759"/>
<feature type="transmembrane region" description="Helical" evidence="1">
    <location>
        <begin position="21"/>
        <end position="42"/>
    </location>
</feature>
<keyword evidence="1" id="KW-0812">Transmembrane</keyword>
<dbReference type="AlphaFoldDB" id="A0A8X6X8K7"/>
<reference evidence="2" key="1">
    <citation type="submission" date="2020-08" db="EMBL/GenBank/DDBJ databases">
        <title>Multicomponent nature underlies the extraordinary mechanical properties of spider dragline silk.</title>
        <authorList>
            <person name="Kono N."/>
            <person name="Nakamura H."/>
            <person name="Mori M."/>
            <person name="Yoshida Y."/>
            <person name="Ohtoshi R."/>
            <person name="Malay A.D."/>
            <person name="Moran D.A.P."/>
            <person name="Tomita M."/>
            <person name="Numata K."/>
            <person name="Arakawa K."/>
        </authorList>
    </citation>
    <scope>NUCLEOTIDE SEQUENCE</scope>
</reference>
<dbReference type="Gene3D" id="1.10.287.70">
    <property type="match status" value="1"/>
</dbReference>
<accession>A0A8X6X8K7</accession>
<name>A0A8X6X8K7_9ARAC</name>
<protein>
    <submittedName>
        <fullName evidence="2">Uncharacterized protein</fullName>
    </submittedName>
</protein>
<evidence type="ECO:0000313" key="3">
    <source>
        <dbReference type="Proteomes" id="UP000886998"/>
    </source>
</evidence>
<dbReference type="Proteomes" id="UP000886998">
    <property type="component" value="Unassembled WGS sequence"/>
</dbReference>
<sequence>MLKQLLSFHEDMKKWKLVIGSWLMFAVTISFIYSGTLLSFLASPSEPKTVETFQELSVAVAIGTHRVYGMKGTFYVPFLLNSKDEEFELIGKKMVENNWTTLVWKKRQKTL</sequence>
<evidence type="ECO:0000313" key="2">
    <source>
        <dbReference type="EMBL" id="GFY48699.1"/>
    </source>
</evidence>
<keyword evidence="1" id="KW-1133">Transmembrane helix</keyword>
<gene>
    <name evidence="2" type="ORF">TNIN_414331</name>
</gene>
<keyword evidence="1" id="KW-0472">Membrane</keyword>
<keyword evidence="3" id="KW-1185">Reference proteome</keyword>
<comment type="caution">
    <text evidence="2">The sequence shown here is derived from an EMBL/GenBank/DDBJ whole genome shotgun (WGS) entry which is preliminary data.</text>
</comment>
<evidence type="ECO:0000256" key="1">
    <source>
        <dbReference type="SAM" id="Phobius"/>
    </source>
</evidence>